<keyword evidence="1" id="KW-0812">Transmembrane</keyword>
<dbReference type="Proteomes" id="UP001187471">
    <property type="component" value="Unassembled WGS sequence"/>
</dbReference>
<accession>A0AA88UGC1</accession>
<organism evidence="2 3">
    <name type="scientific">Escallonia rubra</name>
    <dbReference type="NCBI Taxonomy" id="112253"/>
    <lineage>
        <taxon>Eukaryota</taxon>
        <taxon>Viridiplantae</taxon>
        <taxon>Streptophyta</taxon>
        <taxon>Embryophyta</taxon>
        <taxon>Tracheophyta</taxon>
        <taxon>Spermatophyta</taxon>
        <taxon>Magnoliopsida</taxon>
        <taxon>eudicotyledons</taxon>
        <taxon>Gunneridae</taxon>
        <taxon>Pentapetalae</taxon>
        <taxon>asterids</taxon>
        <taxon>campanulids</taxon>
        <taxon>Escalloniales</taxon>
        <taxon>Escalloniaceae</taxon>
        <taxon>Escallonia</taxon>
    </lineage>
</organism>
<evidence type="ECO:0000313" key="3">
    <source>
        <dbReference type="Proteomes" id="UP001187471"/>
    </source>
</evidence>
<keyword evidence="1" id="KW-0472">Membrane</keyword>
<dbReference type="AlphaFoldDB" id="A0AA88UGC1"/>
<keyword evidence="1" id="KW-1133">Transmembrane helix</keyword>
<comment type="caution">
    <text evidence="2">The sequence shown here is derived from an EMBL/GenBank/DDBJ whole genome shotgun (WGS) entry which is preliminary data.</text>
</comment>
<sequence>MNPAATQDELEGEGPHNRAPTAAATDIFFPSLIRLLFSISSTMAAAAVVSLIGYTTWVCDYSLRLLQTSRHLVNQGGCLDRSRWKGSGSSTTISRAALSIRNTRVMITIPPKRNHHHAEIHHSDQNIEDLPWIVSRAFPTQCKKMPDRWGETWKPTTKRLTGVYGAEGHATNASSLGIAVAYTAPVRHGCLKVVENNYCASKRASKEVMVYRMRISIEVVQTPDFEYGMRIGIKKAPREILGGLGKKGRGGAMA</sequence>
<proteinExistence type="predicted"/>
<feature type="transmembrane region" description="Helical" evidence="1">
    <location>
        <begin position="35"/>
        <end position="57"/>
    </location>
</feature>
<name>A0AA88UGC1_9ASTE</name>
<dbReference type="EMBL" id="JAVXUO010001297">
    <property type="protein sequence ID" value="KAK2983864.1"/>
    <property type="molecule type" value="Genomic_DNA"/>
</dbReference>
<evidence type="ECO:0000313" key="2">
    <source>
        <dbReference type="EMBL" id="KAK2983864.1"/>
    </source>
</evidence>
<gene>
    <name evidence="2" type="ORF">RJ640_012512</name>
</gene>
<reference evidence="2" key="1">
    <citation type="submission" date="2022-12" db="EMBL/GenBank/DDBJ databases">
        <title>Draft genome assemblies for two species of Escallonia (Escalloniales).</title>
        <authorList>
            <person name="Chanderbali A."/>
            <person name="Dervinis C."/>
            <person name="Anghel I."/>
            <person name="Soltis D."/>
            <person name="Soltis P."/>
            <person name="Zapata F."/>
        </authorList>
    </citation>
    <scope>NUCLEOTIDE SEQUENCE</scope>
    <source>
        <strain evidence="2">UCBG92.1500</strain>
        <tissue evidence="2">Leaf</tissue>
    </source>
</reference>
<keyword evidence="3" id="KW-1185">Reference proteome</keyword>
<protein>
    <submittedName>
        <fullName evidence="2">Uncharacterized protein</fullName>
    </submittedName>
</protein>
<evidence type="ECO:0000256" key="1">
    <source>
        <dbReference type="SAM" id="Phobius"/>
    </source>
</evidence>